<proteinExistence type="predicted"/>
<keyword evidence="3" id="KW-1185">Reference proteome</keyword>
<evidence type="ECO:0000256" key="1">
    <source>
        <dbReference type="SAM" id="MobiDB-lite"/>
    </source>
</evidence>
<dbReference type="PANTHER" id="PTHR34756">
    <property type="entry name" value="CELL DIVISION CYCLE-ASSOCIATED PROTEIN 3"/>
    <property type="match status" value="1"/>
</dbReference>
<comment type="caution">
    <text evidence="2">The sequence shown here is derived from an EMBL/GenBank/DDBJ whole genome shotgun (WGS) entry which is preliminary data.</text>
</comment>
<dbReference type="InterPro" id="IPR038832">
    <property type="entry name" value="CDCA3"/>
</dbReference>
<dbReference type="EMBL" id="JACEEZ010014823">
    <property type="protein sequence ID" value="KAG0719233.1"/>
    <property type="molecule type" value="Genomic_DNA"/>
</dbReference>
<accession>A0A8J4Y2C3</accession>
<sequence length="250" mass="28109">MGGLTSKYLEDMMHSPSRPTTHVLPYDPRSPSDNISRTPISVTDTPERTNNGTPATKVLPFDPRSPTVELSRTPIVVETKESRRRPFSLKPSRLLDPKIVSDSDDSDPRSPTSRVPRTPLTDKTHTFTNQEVTEERVKASEDVQEVEEEELSKIDETKENNDEDSFTSSQSSNDENKEVQPQALMEKECLAQAGGNKKGKSSNPRSMLQARQCQAIEAEYSKNQQVIFTQLTEQENKTPMPSNTQFVENI</sequence>
<name>A0A8J4Y2C3_CHIOP</name>
<feature type="compositionally biased region" description="Low complexity" evidence="1">
    <location>
        <begin position="109"/>
        <end position="119"/>
    </location>
</feature>
<feature type="compositionally biased region" description="Basic and acidic residues" evidence="1">
    <location>
        <begin position="151"/>
        <end position="160"/>
    </location>
</feature>
<reference evidence="2" key="1">
    <citation type="submission" date="2020-07" db="EMBL/GenBank/DDBJ databases">
        <title>The High-quality genome of the commercially important snow crab, Chionoecetes opilio.</title>
        <authorList>
            <person name="Jeong J.-H."/>
            <person name="Ryu S."/>
        </authorList>
    </citation>
    <scope>NUCLEOTIDE SEQUENCE</scope>
    <source>
        <strain evidence="2">MADBK_172401_WGS</strain>
        <tissue evidence="2">Digestive gland</tissue>
    </source>
</reference>
<protein>
    <submittedName>
        <fullName evidence="2">Uncharacterized protein</fullName>
    </submittedName>
</protein>
<dbReference type="PANTHER" id="PTHR34756:SF1">
    <property type="entry name" value="CELL DIVISION CYCLE-ASSOCIATED PROTEIN 3"/>
    <property type="match status" value="1"/>
</dbReference>
<dbReference type="OrthoDB" id="6337960at2759"/>
<gene>
    <name evidence="2" type="ORF">GWK47_050887</name>
</gene>
<dbReference type="AlphaFoldDB" id="A0A8J4Y2C3"/>
<dbReference type="Proteomes" id="UP000770661">
    <property type="component" value="Unassembled WGS sequence"/>
</dbReference>
<feature type="region of interest" description="Disordered" evidence="1">
    <location>
        <begin position="1"/>
        <end position="208"/>
    </location>
</feature>
<evidence type="ECO:0000313" key="3">
    <source>
        <dbReference type="Proteomes" id="UP000770661"/>
    </source>
</evidence>
<organism evidence="2 3">
    <name type="scientific">Chionoecetes opilio</name>
    <name type="common">Atlantic snow crab</name>
    <name type="synonym">Cancer opilio</name>
    <dbReference type="NCBI Taxonomy" id="41210"/>
    <lineage>
        <taxon>Eukaryota</taxon>
        <taxon>Metazoa</taxon>
        <taxon>Ecdysozoa</taxon>
        <taxon>Arthropoda</taxon>
        <taxon>Crustacea</taxon>
        <taxon>Multicrustacea</taxon>
        <taxon>Malacostraca</taxon>
        <taxon>Eumalacostraca</taxon>
        <taxon>Eucarida</taxon>
        <taxon>Decapoda</taxon>
        <taxon>Pleocyemata</taxon>
        <taxon>Brachyura</taxon>
        <taxon>Eubrachyura</taxon>
        <taxon>Majoidea</taxon>
        <taxon>Majidae</taxon>
        <taxon>Chionoecetes</taxon>
    </lineage>
</organism>
<evidence type="ECO:0000313" key="2">
    <source>
        <dbReference type="EMBL" id="KAG0719233.1"/>
    </source>
</evidence>
<feature type="compositionally biased region" description="Polar residues" evidence="1">
    <location>
        <begin position="31"/>
        <end position="54"/>
    </location>
</feature>